<reference evidence="2 3" key="1">
    <citation type="submission" date="2016-10" db="EMBL/GenBank/DDBJ databases">
        <authorList>
            <person name="de Groot N.N."/>
        </authorList>
    </citation>
    <scope>NUCLEOTIDE SEQUENCE [LARGE SCALE GENOMIC DNA]</scope>
    <source>
        <strain evidence="2 3">D15d</strain>
    </source>
</reference>
<proteinExistence type="predicted"/>
<feature type="transmembrane region" description="Helical" evidence="1">
    <location>
        <begin position="89"/>
        <end position="113"/>
    </location>
</feature>
<gene>
    <name evidence="2" type="ORF">SAMN05216537_1199</name>
</gene>
<evidence type="ECO:0000313" key="3">
    <source>
        <dbReference type="Proteomes" id="UP000236726"/>
    </source>
</evidence>
<dbReference type="EMBL" id="FNUL01000019">
    <property type="protein sequence ID" value="SEG03552.1"/>
    <property type="molecule type" value="Genomic_DNA"/>
</dbReference>
<dbReference type="Proteomes" id="UP000236726">
    <property type="component" value="Unassembled WGS sequence"/>
</dbReference>
<keyword evidence="3" id="KW-1185">Reference proteome</keyword>
<dbReference type="AlphaFoldDB" id="A0A1H5WVK3"/>
<evidence type="ECO:0000256" key="1">
    <source>
        <dbReference type="SAM" id="Phobius"/>
    </source>
</evidence>
<dbReference type="RefSeq" id="WP_103953439.1">
    <property type="nucleotide sequence ID" value="NZ_FNUL01000019.1"/>
</dbReference>
<feature type="transmembrane region" description="Helical" evidence="1">
    <location>
        <begin position="43"/>
        <end position="68"/>
    </location>
</feature>
<organism evidence="2 3">
    <name type="scientific">Lachnospira multipara</name>
    <dbReference type="NCBI Taxonomy" id="28051"/>
    <lineage>
        <taxon>Bacteria</taxon>
        <taxon>Bacillati</taxon>
        <taxon>Bacillota</taxon>
        <taxon>Clostridia</taxon>
        <taxon>Lachnospirales</taxon>
        <taxon>Lachnospiraceae</taxon>
        <taxon>Lachnospira</taxon>
    </lineage>
</organism>
<keyword evidence="1" id="KW-0812">Transmembrane</keyword>
<keyword evidence="1" id="KW-1133">Transmembrane helix</keyword>
<keyword evidence="1" id="KW-0472">Membrane</keyword>
<name>A0A1H5WVK3_9FIRM</name>
<accession>A0A1H5WVK3</accession>
<evidence type="ECO:0000313" key="2">
    <source>
        <dbReference type="EMBL" id="SEG03552.1"/>
    </source>
</evidence>
<sequence length="114" mass="11713">MNSKIKRISTKMLSTVTSITTMATMTGLSVVCAADATALISWGIKIMATIATILGAFYTVQGVISYAAANSEGDGPAKNKAIQQIASGAMLVIVSVLINSFSGSLVSMITAAYD</sequence>
<protein>
    <submittedName>
        <fullName evidence="2">Uncharacterized protein</fullName>
    </submittedName>
</protein>